<dbReference type="KEGG" id="nzo:SAMEA4504057_1131"/>
<reference evidence="2 5" key="2">
    <citation type="submission" date="2017-06" db="EMBL/GenBank/DDBJ databases">
        <authorList>
            <consortium name="Pathogen Informatics"/>
        </authorList>
    </citation>
    <scope>NUCLEOTIDE SEQUENCE [LARGE SCALE GENOMIC DNA]</scope>
    <source>
        <strain evidence="2 5">NCTC12230</strain>
    </source>
</reference>
<gene>
    <name evidence="1" type="ORF">BWD10_04180</name>
    <name evidence="3" type="ORF">NCTC12229_00786</name>
    <name evidence="2" type="ORF">SAMEA4504057_01131</name>
</gene>
<protein>
    <submittedName>
        <fullName evidence="2">Periplasmic protein</fullName>
    </submittedName>
</protein>
<accession>A0A1X3CSC1</accession>
<dbReference type="Proteomes" id="UP000254055">
    <property type="component" value="Unassembled WGS sequence"/>
</dbReference>
<dbReference type="AlphaFoldDB" id="A0A1X3CSC1"/>
<name>A0A1X3CSC1_9NEIS</name>
<dbReference type="EMBL" id="MTBM01000004">
    <property type="protein sequence ID" value="OSI10659.1"/>
    <property type="molecule type" value="Genomic_DNA"/>
</dbReference>
<dbReference type="EMBL" id="UGRS01000001">
    <property type="protein sequence ID" value="SUA36371.1"/>
    <property type="molecule type" value="Genomic_DNA"/>
</dbReference>
<reference evidence="3 6" key="3">
    <citation type="submission" date="2018-06" db="EMBL/GenBank/DDBJ databases">
        <authorList>
            <consortium name="Pathogen Informatics"/>
            <person name="Doyle S."/>
        </authorList>
    </citation>
    <scope>NUCLEOTIDE SEQUENCE [LARGE SCALE GENOMIC DNA]</scope>
    <source>
        <strain evidence="3 6">NCTC12229</strain>
    </source>
</reference>
<evidence type="ECO:0000313" key="6">
    <source>
        <dbReference type="Proteomes" id="UP000254055"/>
    </source>
</evidence>
<dbReference type="Gene3D" id="1.20.120.1490">
    <property type="match status" value="1"/>
</dbReference>
<keyword evidence="4" id="KW-1185">Reference proteome</keyword>
<proteinExistence type="predicted"/>
<evidence type="ECO:0000313" key="2">
    <source>
        <dbReference type="EMBL" id="SNU79628.1"/>
    </source>
</evidence>
<evidence type="ECO:0000313" key="4">
    <source>
        <dbReference type="Proteomes" id="UP000193466"/>
    </source>
</evidence>
<evidence type="ECO:0000313" key="3">
    <source>
        <dbReference type="EMBL" id="SUA36371.1"/>
    </source>
</evidence>
<organism evidence="2 5">
    <name type="scientific">Neisseria zoodegmatis</name>
    <dbReference type="NCBI Taxonomy" id="326523"/>
    <lineage>
        <taxon>Bacteria</taxon>
        <taxon>Pseudomonadati</taxon>
        <taxon>Pseudomonadota</taxon>
        <taxon>Betaproteobacteria</taxon>
        <taxon>Neisseriales</taxon>
        <taxon>Neisseriaceae</taxon>
        <taxon>Neisseria</taxon>
    </lineage>
</organism>
<evidence type="ECO:0000313" key="5">
    <source>
        <dbReference type="Proteomes" id="UP000215033"/>
    </source>
</evidence>
<sequence length="145" mass="16861">MLAFTGFSRVVPIITISGWIILNGLSSAHAGPLAASLDDFHPNCDIRSLGLTREQNNELRAIRKDYKKALDKSVRKDDRILKNRRRDVIKILSSDRFNQDDARDYVEKRYISSMDFAVDELSIQHRFYKLLSPTQRQHWLNICLK</sequence>
<reference evidence="1 4" key="1">
    <citation type="submission" date="2017-01" db="EMBL/GenBank/DDBJ databases">
        <authorList>
            <person name="Wolfgang W.J."/>
            <person name="Cole J."/>
            <person name="Wroblewski D."/>
            <person name="Mcginnis J."/>
            <person name="Musser K.A."/>
        </authorList>
    </citation>
    <scope>NUCLEOTIDE SEQUENCE [LARGE SCALE GENOMIC DNA]</scope>
    <source>
        <strain evidence="1 4">DSM 21643</strain>
    </source>
</reference>
<evidence type="ECO:0000313" key="1">
    <source>
        <dbReference type="EMBL" id="OSI10659.1"/>
    </source>
</evidence>
<dbReference type="STRING" id="326523.BWD10_04180"/>
<dbReference type="Proteomes" id="UP000193466">
    <property type="component" value="Unassembled WGS sequence"/>
</dbReference>
<dbReference type="EMBL" id="LT906434">
    <property type="protein sequence ID" value="SNU79628.1"/>
    <property type="molecule type" value="Genomic_DNA"/>
</dbReference>
<dbReference type="Proteomes" id="UP000215033">
    <property type="component" value="Chromosome 1"/>
</dbReference>
<dbReference type="RefSeq" id="WP_085363193.1">
    <property type="nucleotide sequence ID" value="NZ_JAUNKT010000001.1"/>
</dbReference>
<dbReference type="OrthoDB" id="8612858at2"/>